<dbReference type="SUPFAM" id="SSF63411">
    <property type="entry name" value="LuxS/MPP-like metallohydrolase"/>
    <property type="match status" value="2"/>
</dbReference>
<dbReference type="EMBL" id="PFAM01000004">
    <property type="protein sequence ID" value="PIT96465.1"/>
    <property type="molecule type" value="Genomic_DNA"/>
</dbReference>
<evidence type="ECO:0000256" key="1">
    <source>
        <dbReference type="ARBA" id="ARBA00007261"/>
    </source>
</evidence>
<dbReference type="Proteomes" id="UP000228533">
    <property type="component" value="Unassembled WGS sequence"/>
</dbReference>
<dbReference type="InterPro" id="IPR011249">
    <property type="entry name" value="Metalloenz_LuxS/M16"/>
</dbReference>
<gene>
    <name evidence="5" type="ORF">COT94_00695</name>
</gene>
<dbReference type="Gene3D" id="3.30.830.10">
    <property type="entry name" value="Metalloenzyme, LuxS/M16 peptidase-like"/>
    <property type="match status" value="2"/>
</dbReference>
<organism evidence="5 6">
    <name type="scientific">Candidatus Falkowbacteria bacterium CG10_big_fil_rev_8_21_14_0_10_37_14</name>
    <dbReference type="NCBI Taxonomy" id="1974561"/>
    <lineage>
        <taxon>Bacteria</taxon>
        <taxon>Candidatus Falkowiibacteriota</taxon>
    </lineage>
</organism>
<accession>A0A2M6WUI1</accession>
<dbReference type="PANTHER" id="PTHR11851">
    <property type="entry name" value="METALLOPROTEASE"/>
    <property type="match status" value="1"/>
</dbReference>
<comment type="caution">
    <text evidence="5">The sequence shown here is derived from an EMBL/GenBank/DDBJ whole genome shotgun (WGS) entry which is preliminary data.</text>
</comment>
<feature type="domain" description="Peptidase M16 N-terminal" evidence="3">
    <location>
        <begin position="20"/>
        <end position="159"/>
    </location>
</feature>
<evidence type="ECO:0008006" key="7">
    <source>
        <dbReference type="Google" id="ProtNLM"/>
    </source>
</evidence>
<dbReference type="InterPro" id="IPR050361">
    <property type="entry name" value="MPP/UQCRC_Complex"/>
</dbReference>
<evidence type="ECO:0000259" key="4">
    <source>
        <dbReference type="Pfam" id="PF05193"/>
    </source>
</evidence>
<dbReference type="GO" id="GO:0004222">
    <property type="term" value="F:metalloendopeptidase activity"/>
    <property type="evidence" value="ECO:0007669"/>
    <property type="project" value="InterPro"/>
</dbReference>
<evidence type="ECO:0000313" key="5">
    <source>
        <dbReference type="EMBL" id="PIT96465.1"/>
    </source>
</evidence>
<protein>
    <recommendedName>
        <fullName evidence="7">Peptidase M16</fullName>
    </recommendedName>
</protein>
<dbReference type="Pfam" id="PF05193">
    <property type="entry name" value="Peptidase_M16_C"/>
    <property type="match status" value="1"/>
</dbReference>
<comment type="similarity">
    <text evidence="1 2">Belongs to the peptidase M16 family.</text>
</comment>
<dbReference type="InterPro" id="IPR011765">
    <property type="entry name" value="Pept_M16_N"/>
</dbReference>
<sequence length="427" mass="47992">MYQEHKLANGLKLITVPMAGTETTTLLVMFATGSRFESREQNGLSHFLEHMFFKGTTKRPDTMSISSALDNVGAEFNAFTSKEYTGYWIKTAGEHTELALDVLSDMLINSKFDENEINREKGVITEEINMYQDNPMWYIEEIFEALIYGDTPAGWDTAGTKENVAGFTREQFITYWQQQYGSDSATLILAGKLPENPEALIGRYFDGLNKSTYKKQLPTVDTFNGPKLKIHFKDTDQAHLSLGVRSVPYASADESTIKVLSVILGGSMSSRLFTQLRERNGLAYYVRCNQESYTDTGYMTTQAGVPTDKIEQAIKIILAEYSKLTTELVPDEELTRVKNLLKGKTPLSLESSDEVAEFYARQAVLLFEQENPRRGIIKPDELLKGIDGVRAEDIQALAKKLFRPENLNLAVIGPYKDSAPFEALLKL</sequence>
<dbReference type="PANTHER" id="PTHR11851:SF49">
    <property type="entry name" value="MITOCHONDRIAL-PROCESSING PEPTIDASE SUBUNIT ALPHA"/>
    <property type="match status" value="1"/>
</dbReference>
<proteinExistence type="inferred from homology"/>
<dbReference type="AlphaFoldDB" id="A0A2M6WUI1"/>
<dbReference type="GO" id="GO:0006508">
    <property type="term" value="P:proteolysis"/>
    <property type="evidence" value="ECO:0007669"/>
    <property type="project" value="InterPro"/>
</dbReference>
<reference evidence="6" key="1">
    <citation type="submission" date="2017-09" db="EMBL/GenBank/DDBJ databases">
        <title>Depth-based differentiation of microbial function through sediment-hosted aquifers and enrichment of novel symbionts in the deep terrestrial subsurface.</title>
        <authorList>
            <person name="Probst A.J."/>
            <person name="Ladd B."/>
            <person name="Jarett J.K."/>
            <person name="Geller-Mcgrath D.E."/>
            <person name="Sieber C.M.K."/>
            <person name="Emerson J.B."/>
            <person name="Anantharaman K."/>
            <person name="Thomas B.C."/>
            <person name="Malmstrom R."/>
            <person name="Stieglmeier M."/>
            <person name="Klingl A."/>
            <person name="Woyke T."/>
            <person name="Ryan C.M."/>
            <person name="Banfield J.F."/>
        </authorList>
    </citation>
    <scope>NUCLEOTIDE SEQUENCE [LARGE SCALE GENOMIC DNA]</scope>
</reference>
<evidence type="ECO:0000256" key="2">
    <source>
        <dbReference type="RuleBase" id="RU004447"/>
    </source>
</evidence>
<evidence type="ECO:0000259" key="3">
    <source>
        <dbReference type="Pfam" id="PF00675"/>
    </source>
</evidence>
<dbReference type="InterPro" id="IPR007863">
    <property type="entry name" value="Peptidase_M16_C"/>
</dbReference>
<dbReference type="Pfam" id="PF00675">
    <property type="entry name" value="Peptidase_M16"/>
    <property type="match status" value="1"/>
</dbReference>
<dbReference type="InterPro" id="IPR001431">
    <property type="entry name" value="Pept_M16_Zn_BS"/>
</dbReference>
<dbReference type="PROSITE" id="PS00143">
    <property type="entry name" value="INSULINASE"/>
    <property type="match status" value="1"/>
</dbReference>
<name>A0A2M6WUI1_9BACT</name>
<evidence type="ECO:0000313" key="6">
    <source>
        <dbReference type="Proteomes" id="UP000228533"/>
    </source>
</evidence>
<dbReference type="GO" id="GO:0046872">
    <property type="term" value="F:metal ion binding"/>
    <property type="evidence" value="ECO:0007669"/>
    <property type="project" value="InterPro"/>
</dbReference>
<feature type="domain" description="Peptidase M16 C-terminal" evidence="4">
    <location>
        <begin position="167"/>
        <end position="341"/>
    </location>
</feature>